<evidence type="ECO:0000256" key="1">
    <source>
        <dbReference type="SAM" id="MobiDB-lite"/>
    </source>
</evidence>
<dbReference type="Proteomes" id="UP000762676">
    <property type="component" value="Unassembled WGS sequence"/>
</dbReference>
<keyword evidence="3" id="KW-1185">Reference proteome</keyword>
<proteinExistence type="predicted"/>
<comment type="caution">
    <text evidence="2">The sequence shown here is derived from an EMBL/GenBank/DDBJ whole genome shotgun (WGS) entry which is preliminary data.</text>
</comment>
<accession>A0AAV4F8Q1</accession>
<protein>
    <submittedName>
        <fullName evidence="2">Uncharacterized protein</fullName>
    </submittedName>
</protein>
<feature type="compositionally biased region" description="Low complexity" evidence="1">
    <location>
        <begin position="209"/>
        <end position="218"/>
    </location>
</feature>
<feature type="region of interest" description="Disordered" evidence="1">
    <location>
        <begin position="29"/>
        <end position="175"/>
    </location>
</feature>
<dbReference type="AlphaFoldDB" id="A0AAV4F8Q1"/>
<sequence length="369" mass="41435">EDLMEEVPYNRSAASSFLPVSSYDFFSKSAAIPGLGSPPHPHADVQKRSSLLRDSPSQRKDSPAFRTAKTLDKNEDYPTTRRGIAKESGRDSQAGMSPTEAGRSYRNQSEKSLDARDSRKRHDADERRMDPERMPGDRSREVGQDWETSSGKDSFGRALGGRTMPKDPVAVRQDDTLIAQREAFYREIKEADSPYHRFRALRSRSKSPGSFRSRSGSLKRGGGDPGGRRGRSRSWTHSRSRSPGDRPSPVSKSGESGAKHRSPVITGIKELDRYLGGAKFLIQKAIESEGYSSWKDFTSKGESKEKLENRKSPSPKRFRSQSLSPKRFKSRSSSPKRFKSRSPIPERYGSKFPSAKRYQSRSPSSRRHG</sequence>
<feature type="region of interest" description="Disordered" evidence="1">
    <location>
        <begin position="195"/>
        <end position="266"/>
    </location>
</feature>
<feature type="compositionally biased region" description="Basic residues" evidence="1">
    <location>
        <begin position="326"/>
        <end position="340"/>
    </location>
</feature>
<name>A0AAV4F8Q1_9GAST</name>
<feature type="compositionally biased region" description="Basic residues" evidence="1">
    <location>
        <begin position="228"/>
        <end position="240"/>
    </location>
</feature>
<gene>
    <name evidence="2" type="ORF">ElyMa_003761200</name>
</gene>
<dbReference type="EMBL" id="BMAT01007714">
    <property type="protein sequence ID" value="GFR69587.1"/>
    <property type="molecule type" value="Genomic_DNA"/>
</dbReference>
<feature type="non-terminal residue" evidence="2">
    <location>
        <position position="1"/>
    </location>
</feature>
<evidence type="ECO:0000313" key="2">
    <source>
        <dbReference type="EMBL" id="GFR69587.1"/>
    </source>
</evidence>
<feature type="compositionally biased region" description="Basic residues" evidence="1">
    <location>
        <begin position="196"/>
        <end position="205"/>
    </location>
</feature>
<feature type="region of interest" description="Disordered" evidence="1">
    <location>
        <begin position="293"/>
        <end position="369"/>
    </location>
</feature>
<organism evidence="2 3">
    <name type="scientific">Elysia marginata</name>
    <dbReference type="NCBI Taxonomy" id="1093978"/>
    <lineage>
        <taxon>Eukaryota</taxon>
        <taxon>Metazoa</taxon>
        <taxon>Spiralia</taxon>
        <taxon>Lophotrochozoa</taxon>
        <taxon>Mollusca</taxon>
        <taxon>Gastropoda</taxon>
        <taxon>Heterobranchia</taxon>
        <taxon>Euthyneura</taxon>
        <taxon>Panpulmonata</taxon>
        <taxon>Sacoglossa</taxon>
        <taxon>Placobranchoidea</taxon>
        <taxon>Plakobranchidae</taxon>
        <taxon>Elysia</taxon>
    </lineage>
</organism>
<feature type="non-terminal residue" evidence="2">
    <location>
        <position position="369"/>
    </location>
</feature>
<evidence type="ECO:0000313" key="3">
    <source>
        <dbReference type="Proteomes" id="UP000762676"/>
    </source>
</evidence>
<reference evidence="2 3" key="1">
    <citation type="journal article" date="2021" name="Elife">
        <title>Chloroplast acquisition without the gene transfer in kleptoplastic sea slugs, Plakobranchus ocellatus.</title>
        <authorList>
            <person name="Maeda T."/>
            <person name="Takahashi S."/>
            <person name="Yoshida T."/>
            <person name="Shimamura S."/>
            <person name="Takaki Y."/>
            <person name="Nagai Y."/>
            <person name="Toyoda A."/>
            <person name="Suzuki Y."/>
            <person name="Arimoto A."/>
            <person name="Ishii H."/>
            <person name="Satoh N."/>
            <person name="Nishiyama T."/>
            <person name="Hasebe M."/>
            <person name="Maruyama T."/>
            <person name="Minagawa J."/>
            <person name="Obokata J."/>
            <person name="Shigenobu S."/>
        </authorList>
    </citation>
    <scope>NUCLEOTIDE SEQUENCE [LARGE SCALE GENOMIC DNA]</scope>
</reference>
<feature type="compositionally biased region" description="Basic and acidic residues" evidence="1">
    <location>
        <begin position="108"/>
        <end position="143"/>
    </location>
</feature>
<feature type="compositionally biased region" description="Basic and acidic residues" evidence="1">
    <location>
        <begin position="297"/>
        <end position="311"/>
    </location>
</feature>
<feature type="compositionally biased region" description="Basic and acidic residues" evidence="1">
    <location>
        <begin position="56"/>
        <end position="90"/>
    </location>
</feature>